<comment type="similarity">
    <text evidence="7">Belongs to the binding-protein-dependent transport system permease family.</text>
</comment>
<feature type="transmembrane region" description="Helical" evidence="7">
    <location>
        <begin position="159"/>
        <end position="184"/>
    </location>
</feature>
<dbReference type="CDD" id="cd06261">
    <property type="entry name" value="TM_PBP2"/>
    <property type="match status" value="1"/>
</dbReference>
<evidence type="ECO:0000256" key="3">
    <source>
        <dbReference type="ARBA" id="ARBA00022475"/>
    </source>
</evidence>
<reference evidence="9" key="1">
    <citation type="submission" date="2020-10" db="EMBL/GenBank/DDBJ databases">
        <authorList>
            <person name="Gilroy R."/>
        </authorList>
    </citation>
    <scope>NUCLEOTIDE SEQUENCE</scope>
    <source>
        <strain evidence="9">14700</strain>
    </source>
</reference>
<feature type="transmembrane region" description="Helical" evidence="7">
    <location>
        <begin position="12"/>
        <end position="42"/>
    </location>
</feature>
<organism evidence="9 10">
    <name type="scientific">Candidatus Ornithospirochaeta stercoravium</name>
    <dbReference type="NCBI Taxonomy" id="2840897"/>
    <lineage>
        <taxon>Bacteria</taxon>
        <taxon>Pseudomonadati</taxon>
        <taxon>Spirochaetota</taxon>
        <taxon>Spirochaetia</taxon>
        <taxon>Spirochaetales</taxon>
        <taxon>Spirochaetaceae</taxon>
        <taxon>Spirochaetaceae incertae sedis</taxon>
        <taxon>Candidatus Ornithospirochaeta</taxon>
    </lineage>
</organism>
<dbReference type="InterPro" id="IPR000515">
    <property type="entry name" value="MetI-like"/>
</dbReference>
<keyword evidence="5 7" id="KW-1133">Transmembrane helix</keyword>
<dbReference type="InterPro" id="IPR051393">
    <property type="entry name" value="ABC_transporter_permease"/>
</dbReference>
<dbReference type="PANTHER" id="PTHR30193:SF37">
    <property type="entry name" value="INNER MEMBRANE ABC TRANSPORTER PERMEASE PROTEIN YCJO"/>
    <property type="match status" value="1"/>
</dbReference>
<evidence type="ECO:0000256" key="5">
    <source>
        <dbReference type="ARBA" id="ARBA00022989"/>
    </source>
</evidence>
<proteinExistence type="inferred from homology"/>
<dbReference type="AlphaFoldDB" id="A0A9D9IB53"/>
<evidence type="ECO:0000313" key="9">
    <source>
        <dbReference type="EMBL" id="MBO8469357.1"/>
    </source>
</evidence>
<feature type="domain" description="ABC transmembrane type-1" evidence="8">
    <location>
        <begin position="74"/>
        <end position="286"/>
    </location>
</feature>
<feature type="transmembrane region" description="Helical" evidence="7">
    <location>
        <begin position="78"/>
        <end position="99"/>
    </location>
</feature>
<dbReference type="PANTHER" id="PTHR30193">
    <property type="entry name" value="ABC TRANSPORTER PERMEASE PROTEIN"/>
    <property type="match status" value="1"/>
</dbReference>
<gene>
    <name evidence="9" type="ORF">IAA72_06205</name>
</gene>
<feature type="transmembrane region" description="Helical" evidence="7">
    <location>
        <begin position="205"/>
        <end position="227"/>
    </location>
</feature>
<keyword evidence="6 7" id="KW-0472">Membrane</keyword>
<evidence type="ECO:0000256" key="6">
    <source>
        <dbReference type="ARBA" id="ARBA00023136"/>
    </source>
</evidence>
<reference evidence="9" key="2">
    <citation type="journal article" date="2021" name="PeerJ">
        <title>Extensive microbial diversity within the chicken gut microbiome revealed by metagenomics and culture.</title>
        <authorList>
            <person name="Gilroy R."/>
            <person name="Ravi A."/>
            <person name="Getino M."/>
            <person name="Pursley I."/>
            <person name="Horton D.L."/>
            <person name="Alikhan N.F."/>
            <person name="Baker D."/>
            <person name="Gharbi K."/>
            <person name="Hall N."/>
            <person name="Watson M."/>
            <person name="Adriaenssens E.M."/>
            <person name="Foster-Nyarko E."/>
            <person name="Jarju S."/>
            <person name="Secka A."/>
            <person name="Antonio M."/>
            <person name="Oren A."/>
            <person name="Chaudhuri R.R."/>
            <person name="La Ragione R."/>
            <person name="Hildebrand F."/>
            <person name="Pallen M.J."/>
        </authorList>
    </citation>
    <scope>NUCLEOTIDE SEQUENCE</scope>
    <source>
        <strain evidence="9">14700</strain>
    </source>
</reference>
<dbReference type="EMBL" id="JADIMF010000098">
    <property type="protein sequence ID" value="MBO8469357.1"/>
    <property type="molecule type" value="Genomic_DNA"/>
</dbReference>
<feature type="transmembrane region" description="Helical" evidence="7">
    <location>
        <begin position="268"/>
        <end position="286"/>
    </location>
</feature>
<dbReference type="PROSITE" id="PS50928">
    <property type="entry name" value="ABC_TM1"/>
    <property type="match status" value="1"/>
</dbReference>
<dbReference type="SUPFAM" id="SSF161098">
    <property type="entry name" value="MetI-like"/>
    <property type="match status" value="1"/>
</dbReference>
<protein>
    <submittedName>
        <fullName evidence="9">Sugar ABC transporter permease</fullName>
    </submittedName>
</protein>
<dbReference type="Gene3D" id="1.10.3720.10">
    <property type="entry name" value="MetI-like"/>
    <property type="match status" value="1"/>
</dbReference>
<dbReference type="InterPro" id="IPR035906">
    <property type="entry name" value="MetI-like_sf"/>
</dbReference>
<sequence length="297" mass="33029">MKRRSIKDGEAVAGYLLITPFLVMFAVFKLYPMLYGIAVGFWDRNSEMKLLDTTFVGFENYVTVLKSASFWEAFGHSIVFSVIYIAFLMVFGFLVAVLLNRKFWGRTAVRTCFYIPYVTNMIAVGIVFKYLLNPVRGPVNAIFRAFGASGPGWLSSPVMALPTAAVIAGWAALAFHIITCLAALQDIPTDMYEVADIEGAGFFQRLKYIVFPYLTPTLFMLLTITLINSFRNYTVIAGLTGGGPGTSSKVVSALIYDDAFNFLAFSRASAEGVIFTIFIIIVNRLFTKARSIWEARN</sequence>
<dbReference type="GO" id="GO:0055085">
    <property type="term" value="P:transmembrane transport"/>
    <property type="evidence" value="ECO:0007669"/>
    <property type="project" value="InterPro"/>
</dbReference>
<accession>A0A9D9IB53</accession>
<dbReference type="Pfam" id="PF00528">
    <property type="entry name" value="BPD_transp_1"/>
    <property type="match status" value="1"/>
</dbReference>
<evidence type="ECO:0000256" key="2">
    <source>
        <dbReference type="ARBA" id="ARBA00022448"/>
    </source>
</evidence>
<comment type="subcellular location">
    <subcellularLocation>
        <location evidence="1 7">Cell membrane</location>
        <topology evidence="1 7">Multi-pass membrane protein</topology>
    </subcellularLocation>
</comment>
<dbReference type="GO" id="GO:0005886">
    <property type="term" value="C:plasma membrane"/>
    <property type="evidence" value="ECO:0007669"/>
    <property type="project" value="UniProtKB-SubCell"/>
</dbReference>
<evidence type="ECO:0000259" key="8">
    <source>
        <dbReference type="PROSITE" id="PS50928"/>
    </source>
</evidence>
<keyword evidence="4 7" id="KW-0812">Transmembrane</keyword>
<comment type="caution">
    <text evidence="9">The sequence shown here is derived from an EMBL/GenBank/DDBJ whole genome shotgun (WGS) entry which is preliminary data.</text>
</comment>
<keyword evidence="2 7" id="KW-0813">Transport</keyword>
<dbReference type="Proteomes" id="UP000810292">
    <property type="component" value="Unassembled WGS sequence"/>
</dbReference>
<keyword evidence="3" id="KW-1003">Cell membrane</keyword>
<name>A0A9D9IB53_9SPIO</name>
<evidence type="ECO:0000256" key="7">
    <source>
        <dbReference type="RuleBase" id="RU363032"/>
    </source>
</evidence>
<feature type="transmembrane region" description="Helical" evidence="7">
    <location>
        <begin position="111"/>
        <end position="132"/>
    </location>
</feature>
<evidence type="ECO:0000313" key="10">
    <source>
        <dbReference type="Proteomes" id="UP000810292"/>
    </source>
</evidence>
<evidence type="ECO:0000256" key="4">
    <source>
        <dbReference type="ARBA" id="ARBA00022692"/>
    </source>
</evidence>
<evidence type="ECO:0000256" key="1">
    <source>
        <dbReference type="ARBA" id="ARBA00004651"/>
    </source>
</evidence>